<gene>
    <name evidence="1" type="ORF">DFR42_1011099</name>
</gene>
<keyword evidence="2" id="KW-1185">Reference proteome</keyword>
<organism evidence="1 2">
    <name type="scientific">Undibacterium pigrum</name>
    <dbReference type="NCBI Taxonomy" id="401470"/>
    <lineage>
        <taxon>Bacteria</taxon>
        <taxon>Pseudomonadati</taxon>
        <taxon>Pseudomonadota</taxon>
        <taxon>Betaproteobacteria</taxon>
        <taxon>Burkholderiales</taxon>
        <taxon>Oxalobacteraceae</taxon>
        <taxon>Undibacterium</taxon>
    </lineage>
</organism>
<sequence length="67" mass="8006">MQYVHKLTLCKETNMRNKICVNMLNTSFQQQVKKFNIFRTHFINRMRCVCLITWAGKADEVVNSFAY</sequence>
<name>A0A318JG87_9BURK</name>
<accession>A0A318JG87</accession>
<dbReference type="AlphaFoldDB" id="A0A318JG87"/>
<reference evidence="1 2" key="1">
    <citation type="submission" date="2018-05" db="EMBL/GenBank/DDBJ databases">
        <title>Genomic Encyclopedia of Type Strains, Phase IV (KMG-IV): sequencing the most valuable type-strain genomes for metagenomic binning, comparative biology and taxonomic classification.</title>
        <authorList>
            <person name="Goeker M."/>
        </authorList>
    </citation>
    <scope>NUCLEOTIDE SEQUENCE [LARGE SCALE GENOMIC DNA]</scope>
    <source>
        <strain evidence="1 2">DSM 19792</strain>
    </source>
</reference>
<evidence type="ECO:0000313" key="1">
    <source>
        <dbReference type="EMBL" id="PXX47517.1"/>
    </source>
</evidence>
<dbReference type="EMBL" id="QJKB01000001">
    <property type="protein sequence ID" value="PXX47517.1"/>
    <property type="molecule type" value="Genomic_DNA"/>
</dbReference>
<dbReference type="Proteomes" id="UP000247792">
    <property type="component" value="Unassembled WGS sequence"/>
</dbReference>
<comment type="caution">
    <text evidence="1">The sequence shown here is derived from an EMBL/GenBank/DDBJ whole genome shotgun (WGS) entry which is preliminary data.</text>
</comment>
<proteinExistence type="predicted"/>
<evidence type="ECO:0000313" key="2">
    <source>
        <dbReference type="Proteomes" id="UP000247792"/>
    </source>
</evidence>
<protein>
    <submittedName>
        <fullName evidence="1">Uncharacterized protein</fullName>
    </submittedName>
</protein>